<dbReference type="Proteomes" id="UP000442469">
    <property type="component" value="Unassembled WGS sequence"/>
</dbReference>
<name>A0A6N8EZJ6_PAEMA</name>
<organism evidence="1 2">
    <name type="scientific">Paenibacillus macerans</name>
    <name type="common">Bacillus macerans</name>
    <dbReference type="NCBI Taxonomy" id="44252"/>
    <lineage>
        <taxon>Bacteria</taxon>
        <taxon>Bacillati</taxon>
        <taxon>Bacillota</taxon>
        <taxon>Bacilli</taxon>
        <taxon>Bacillales</taxon>
        <taxon>Paenibacillaceae</taxon>
        <taxon>Paenibacillus</taxon>
    </lineage>
</organism>
<reference evidence="1 2" key="1">
    <citation type="submission" date="2019-11" db="EMBL/GenBank/DDBJ databases">
        <title>Draft genome sequences of five Paenibacillus species of dairy origin.</title>
        <authorList>
            <person name="Olajide A.M."/>
            <person name="Chen S."/>
            <person name="Lapointe G."/>
        </authorList>
    </citation>
    <scope>NUCLEOTIDE SEQUENCE [LARGE SCALE GENOMIC DNA]</scope>
    <source>
        <strain evidence="1 2">3CT49</strain>
    </source>
</reference>
<dbReference type="AlphaFoldDB" id="A0A6N8EZJ6"/>
<sequence>MIIPTCAQREQSSILMRRARQKIIQSIGQEAYDKRRIDADEEFERITGIKARS</sequence>
<dbReference type="EMBL" id="WNZZ01000010">
    <property type="protein sequence ID" value="MUG23751.1"/>
    <property type="molecule type" value="Genomic_DNA"/>
</dbReference>
<dbReference type="RefSeq" id="WP_164815303.1">
    <property type="nucleotide sequence ID" value="NZ_JARLKU010000106.1"/>
</dbReference>
<comment type="caution">
    <text evidence="1">The sequence shown here is derived from an EMBL/GenBank/DDBJ whole genome shotgun (WGS) entry which is preliminary data.</text>
</comment>
<protein>
    <submittedName>
        <fullName evidence="1">Uncharacterized protein</fullName>
    </submittedName>
</protein>
<evidence type="ECO:0000313" key="2">
    <source>
        <dbReference type="Proteomes" id="UP000442469"/>
    </source>
</evidence>
<evidence type="ECO:0000313" key="1">
    <source>
        <dbReference type="EMBL" id="MUG23751.1"/>
    </source>
</evidence>
<dbReference type="GeneID" id="77012452"/>
<proteinExistence type="predicted"/>
<accession>A0A6N8EZJ6</accession>
<gene>
    <name evidence="1" type="ORF">GNQ08_15260</name>
</gene>